<keyword evidence="2" id="KW-1185">Reference proteome</keyword>
<protein>
    <submittedName>
        <fullName evidence="1">Uncharacterized protein</fullName>
    </submittedName>
</protein>
<evidence type="ECO:0000313" key="1">
    <source>
        <dbReference type="EMBL" id="AVU77095.1"/>
    </source>
</evidence>
<proteinExistence type="predicted"/>
<organism evidence="1 2">
    <name type="scientific">Pseudomonas rhizophila</name>
    <dbReference type="NCBI Taxonomy" id="2045200"/>
    <lineage>
        <taxon>Bacteria</taxon>
        <taxon>Pseudomonadati</taxon>
        <taxon>Pseudomonadota</taxon>
        <taxon>Gammaproteobacteria</taxon>
        <taxon>Pseudomonadales</taxon>
        <taxon>Pseudomonadaceae</taxon>
        <taxon>Pseudomonas</taxon>
    </lineage>
</organism>
<dbReference type="Proteomes" id="UP000241936">
    <property type="component" value="Chromosome"/>
</dbReference>
<evidence type="ECO:0000313" key="2">
    <source>
        <dbReference type="Proteomes" id="UP000241936"/>
    </source>
</evidence>
<sequence length="73" mass="7846">MNAHSIATHRIEVELSAIPASLIPSLTADRARMAAILAEELSAITTSERDSYLKEIGAAELTRFVELLPRAAA</sequence>
<gene>
    <name evidence="1" type="ORF">CRX69_18545</name>
</gene>
<dbReference type="EMBL" id="CP024081">
    <property type="protein sequence ID" value="AVU77095.1"/>
    <property type="molecule type" value="Genomic_DNA"/>
</dbReference>
<reference evidence="1 2" key="1">
    <citation type="journal article" date="2018" name="Front. Microbiol.">
        <title>Pseudomonas rhizophila S211, a New Plant Growth-Promoting Rhizobacterium with Potential in Pesticide-Bioremediation.</title>
        <authorList>
            <person name="Hassen W."/>
            <person name="Neifar M."/>
            <person name="Cherif H."/>
            <person name="Najjari A."/>
            <person name="Chouchane H."/>
            <person name="Driouich R.C."/>
            <person name="Salah A."/>
            <person name="Naili F."/>
            <person name="Mosbah A."/>
            <person name="Souissi Y."/>
            <person name="Raddadi N."/>
            <person name="Ouzari H.I."/>
            <person name="Fava F."/>
            <person name="Cherif A."/>
        </authorList>
    </citation>
    <scope>NUCLEOTIDE SEQUENCE [LARGE SCALE GENOMIC DNA]</scope>
    <source>
        <strain evidence="1 2">S211</strain>
    </source>
</reference>
<accession>A0ABN5JUY7</accession>
<name>A0ABN5JUY7_9PSED</name>